<reference evidence="14" key="1">
    <citation type="journal article" date="2021" name="PeerJ">
        <title>Extensive microbial diversity within the chicken gut microbiome revealed by metagenomics and culture.</title>
        <authorList>
            <person name="Gilroy R."/>
            <person name="Ravi A."/>
            <person name="Getino M."/>
            <person name="Pursley I."/>
            <person name="Horton D.L."/>
            <person name="Alikhan N.F."/>
            <person name="Baker D."/>
            <person name="Gharbi K."/>
            <person name="Hall N."/>
            <person name="Watson M."/>
            <person name="Adriaenssens E.M."/>
            <person name="Foster-Nyarko E."/>
            <person name="Jarju S."/>
            <person name="Secka A."/>
            <person name="Antonio M."/>
            <person name="Oren A."/>
            <person name="Chaudhuri R.R."/>
            <person name="La Ragione R."/>
            <person name="Hildebrand F."/>
            <person name="Pallen M.J."/>
        </authorList>
    </citation>
    <scope>NUCLEOTIDE SEQUENCE</scope>
    <source>
        <strain evidence="14">ChiW19-954</strain>
    </source>
</reference>
<evidence type="ECO:0000313" key="15">
    <source>
        <dbReference type="Proteomes" id="UP000823890"/>
    </source>
</evidence>
<comment type="catalytic activity">
    <reaction evidence="11">
        <text>iminosuccinate + dihydroxyacetone phosphate = quinolinate + phosphate + 2 H2O + H(+)</text>
        <dbReference type="Rhea" id="RHEA:25888"/>
        <dbReference type="ChEBI" id="CHEBI:15377"/>
        <dbReference type="ChEBI" id="CHEBI:15378"/>
        <dbReference type="ChEBI" id="CHEBI:29959"/>
        <dbReference type="ChEBI" id="CHEBI:43474"/>
        <dbReference type="ChEBI" id="CHEBI:57642"/>
        <dbReference type="ChEBI" id="CHEBI:77875"/>
        <dbReference type="EC" id="2.5.1.72"/>
    </reaction>
    <physiologicalReaction direction="left-to-right" evidence="11">
        <dbReference type="Rhea" id="RHEA:25889"/>
    </physiologicalReaction>
</comment>
<dbReference type="GO" id="GO:0008987">
    <property type="term" value="F:quinolinate synthetase A activity"/>
    <property type="evidence" value="ECO:0007669"/>
    <property type="project" value="UniProtKB-UniRule"/>
</dbReference>
<dbReference type="Proteomes" id="UP000823890">
    <property type="component" value="Unassembled WGS sequence"/>
</dbReference>
<evidence type="ECO:0000256" key="6">
    <source>
        <dbReference type="ARBA" id="ARBA00022642"/>
    </source>
</evidence>
<dbReference type="AlphaFoldDB" id="A0A9D2SSI4"/>
<keyword evidence="5" id="KW-0004">4Fe-4S</keyword>
<evidence type="ECO:0000256" key="5">
    <source>
        <dbReference type="ARBA" id="ARBA00022485"/>
    </source>
</evidence>
<dbReference type="EMBL" id="DWWO01000075">
    <property type="protein sequence ID" value="HJC34093.1"/>
    <property type="molecule type" value="Genomic_DNA"/>
</dbReference>
<dbReference type="FunFam" id="3.40.50.10800:FF:000001">
    <property type="entry name" value="Quinolinate synthase A"/>
    <property type="match status" value="1"/>
</dbReference>
<dbReference type="GO" id="GO:0051539">
    <property type="term" value="F:4 iron, 4 sulfur cluster binding"/>
    <property type="evidence" value="ECO:0007669"/>
    <property type="project" value="UniProtKB-KW"/>
</dbReference>
<evidence type="ECO:0000313" key="14">
    <source>
        <dbReference type="EMBL" id="HJC34093.1"/>
    </source>
</evidence>
<dbReference type="GO" id="GO:0005829">
    <property type="term" value="C:cytosol"/>
    <property type="evidence" value="ECO:0007669"/>
    <property type="project" value="TreeGrafter"/>
</dbReference>
<comment type="pathway">
    <text evidence="3">Cofactor biosynthesis; NAD(+) biosynthesis; quinolinate from iminoaspartate: step 1/1.</text>
</comment>
<evidence type="ECO:0000256" key="9">
    <source>
        <dbReference type="ARBA" id="ARBA00023004"/>
    </source>
</evidence>
<dbReference type="GO" id="GO:0046872">
    <property type="term" value="F:metal ion binding"/>
    <property type="evidence" value="ECO:0007669"/>
    <property type="project" value="UniProtKB-KW"/>
</dbReference>
<evidence type="ECO:0000256" key="8">
    <source>
        <dbReference type="ARBA" id="ARBA00022723"/>
    </source>
</evidence>
<dbReference type="PANTHER" id="PTHR30573">
    <property type="entry name" value="QUINOLINATE SYNTHETASE A"/>
    <property type="match status" value="1"/>
</dbReference>
<evidence type="ECO:0000256" key="13">
    <source>
        <dbReference type="NCBIfam" id="TIGR00550"/>
    </source>
</evidence>
<gene>
    <name evidence="14" type="primary">nadA</name>
    <name evidence="14" type="ORF">H9758_05805</name>
</gene>
<dbReference type="EC" id="2.5.1.72" evidence="4 13"/>
<accession>A0A9D2SSI4</accession>
<keyword evidence="9" id="KW-0408">Iron</keyword>
<comment type="function">
    <text evidence="2">Catalyzes the condensation of iminoaspartate with dihydroxyacetone phosphate to form quinolinate.</text>
</comment>
<dbReference type="NCBIfam" id="NF006878">
    <property type="entry name" value="PRK09375.1-2"/>
    <property type="match status" value="1"/>
</dbReference>
<evidence type="ECO:0000256" key="10">
    <source>
        <dbReference type="ARBA" id="ARBA00023014"/>
    </source>
</evidence>
<name>A0A9D2SSI4_9FIRM</name>
<evidence type="ECO:0000256" key="2">
    <source>
        <dbReference type="ARBA" id="ARBA00003791"/>
    </source>
</evidence>
<proteinExistence type="predicted"/>
<evidence type="ECO:0000256" key="7">
    <source>
        <dbReference type="ARBA" id="ARBA00022679"/>
    </source>
</evidence>
<dbReference type="InterPro" id="IPR036094">
    <property type="entry name" value="NadA_sf"/>
</dbReference>
<dbReference type="PANTHER" id="PTHR30573:SF0">
    <property type="entry name" value="QUINOLINATE SYNTHASE, CHLOROPLASTIC"/>
    <property type="match status" value="1"/>
</dbReference>
<evidence type="ECO:0000256" key="3">
    <source>
        <dbReference type="ARBA" id="ARBA00005065"/>
    </source>
</evidence>
<evidence type="ECO:0000256" key="12">
    <source>
        <dbReference type="ARBA" id="ARBA00073059"/>
    </source>
</evidence>
<comment type="caution">
    <text evidence="14">The sequence shown here is derived from an EMBL/GenBank/DDBJ whole genome shotgun (WGS) entry which is preliminary data.</text>
</comment>
<dbReference type="Gene3D" id="3.40.50.10800">
    <property type="entry name" value="NadA-like"/>
    <property type="match status" value="3"/>
</dbReference>
<sequence>MTVREEIEQLKKEKNAVILAHYYVRPEVQEIADYIGDSFYLSKVAVGLKEQTIVFCGVSFMGESAKVLNPDKTVLMPDIHADCAMAHMADPETIRRVREKYEDVAVVCYINSTAELKRYSDVCVTSANAVQIVKALPNRNIFFIPDRNLAHFVAEQVPEKHFIFNEGFCPVHENIQTDQIRKAKKEHPDAEVLTHPECMQRVLEMSDYVGSTSGIIKYAGESSADEFIICTENGVIAELEKRYPDKKFYFTDTVPVCGDMKLITLEKILHVLKTGENEVTLDEGLQEKSEKPLKEMLKLAKQAEQEKKD</sequence>
<evidence type="ECO:0000256" key="4">
    <source>
        <dbReference type="ARBA" id="ARBA00012669"/>
    </source>
</evidence>
<keyword evidence="10" id="KW-0411">Iron-sulfur</keyword>
<dbReference type="GO" id="GO:0034628">
    <property type="term" value="P:'de novo' NAD+ biosynthetic process from L-aspartate"/>
    <property type="evidence" value="ECO:0007669"/>
    <property type="project" value="TreeGrafter"/>
</dbReference>
<dbReference type="Pfam" id="PF02445">
    <property type="entry name" value="NadA"/>
    <property type="match status" value="1"/>
</dbReference>
<dbReference type="SUPFAM" id="SSF142754">
    <property type="entry name" value="NadA-like"/>
    <property type="match status" value="1"/>
</dbReference>
<comment type="cofactor">
    <cofactor evidence="1">
        <name>[4Fe-4S] cluster</name>
        <dbReference type="ChEBI" id="CHEBI:49883"/>
    </cofactor>
</comment>
<keyword evidence="6" id="KW-0662">Pyridine nucleotide biosynthesis</keyword>
<evidence type="ECO:0000256" key="1">
    <source>
        <dbReference type="ARBA" id="ARBA00001966"/>
    </source>
</evidence>
<keyword evidence="8" id="KW-0479">Metal-binding</keyword>
<keyword evidence="7 14" id="KW-0808">Transferase</keyword>
<protein>
    <recommendedName>
        <fullName evidence="12 13">Quinolinate synthase</fullName>
        <ecNumber evidence="4 13">2.5.1.72</ecNumber>
    </recommendedName>
</protein>
<evidence type="ECO:0000256" key="11">
    <source>
        <dbReference type="ARBA" id="ARBA00050125"/>
    </source>
</evidence>
<reference evidence="14" key="2">
    <citation type="submission" date="2021-04" db="EMBL/GenBank/DDBJ databases">
        <authorList>
            <person name="Gilroy R."/>
        </authorList>
    </citation>
    <scope>NUCLEOTIDE SEQUENCE</scope>
    <source>
        <strain evidence="14">ChiW19-954</strain>
    </source>
</reference>
<dbReference type="NCBIfam" id="TIGR00550">
    <property type="entry name" value="nadA"/>
    <property type="match status" value="1"/>
</dbReference>
<organism evidence="14 15">
    <name type="scientific">Candidatus Mediterraneibacter faecipullorum</name>
    <dbReference type="NCBI Taxonomy" id="2838670"/>
    <lineage>
        <taxon>Bacteria</taxon>
        <taxon>Bacillati</taxon>
        <taxon>Bacillota</taxon>
        <taxon>Clostridia</taxon>
        <taxon>Lachnospirales</taxon>
        <taxon>Lachnospiraceae</taxon>
        <taxon>Mediterraneibacter</taxon>
    </lineage>
</organism>
<dbReference type="InterPro" id="IPR003473">
    <property type="entry name" value="NadA"/>
</dbReference>